<protein>
    <recommendedName>
        <fullName evidence="3">F-box domain-containing protein</fullName>
    </recommendedName>
</protein>
<gene>
    <name evidence="1" type="ORF">CPB83DRAFT_349668</name>
</gene>
<evidence type="ECO:0000313" key="1">
    <source>
        <dbReference type="EMBL" id="KAF9528224.1"/>
    </source>
</evidence>
<dbReference type="AlphaFoldDB" id="A0A9P6EFU1"/>
<sequence>MTRKFVAQYKSSKNEETTISRREGLNEKKDRWLSLPTELTIAIFLICHAMDSTTHDMHPSRSHSQLPIEFILSSTCRRWRDLALYLPGLWKRFKFNIAGDVGYAPILDPKELHIYEERSGGQLEDVCIDIVETDYQEEYIEFVNEIFEKHSQSLRHFTLIGKGGFSISSHFSYLFPNKSVPNLEYLTLLSSLKGDITDYDHVIENIEPLLFQNGAPKSQYLRCDGVVAGYGFPPTTNLSILQIEDNGYLYCVMSIEALRPLLLLPLLENLSLFIPHLMLEWPTRNTPNFPISMLRLKNIRLCNKHAKFEHLLPLLKAPCLEYVTLKSFSAGTLSKLQKLRSESPNSFPNVHDLILINCKTSTTPQCSTYKSLFPSVRLLTVWPALGSVQLFTMWNSLQRATFNCNKDLRPSLIKRPKPTSTILTLRVPLECLDAWQKTNEKEPSVFFEPPTQLNDEESFLPRHWPQNGLETGGFRVMPYENSFNCSCAVSLKARLKTCLRPLQFIGHFKRPRLLTRVKHRLFT</sequence>
<evidence type="ECO:0008006" key="3">
    <source>
        <dbReference type="Google" id="ProtNLM"/>
    </source>
</evidence>
<dbReference type="EMBL" id="MU157854">
    <property type="protein sequence ID" value="KAF9528224.1"/>
    <property type="molecule type" value="Genomic_DNA"/>
</dbReference>
<organism evidence="1 2">
    <name type="scientific">Crepidotus variabilis</name>
    <dbReference type="NCBI Taxonomy" id="179855"/>
    <lineage>
        <taxon>Eukaryota</taxon>
        <taxon>Fungi</taxon>
        <taxon>Dikarya</taxon>
        <taxon>Basidiomycota</taxon>
        <taxon>Agaricomycotina</taxon>
        <taxon>Agaricomycetes</taxon>
        <taxon>Agaricomycetidae</taxon>
        <taxon>Agaricales</taxon>
        <taxon>Agaricineae</taxon>
        <taxon>Crepidotaceae</taxon>
        <taxon>Crepidotus</taxon>
    </lineage>
</organism>
<name>A0A9P6EFU1_9AGAR</name>
<comment type="caution">
    <text evidence="1">The sequence shown here is derived from an EMBL/GenBank/DDBJ whole genome shotgun (WGS) entry which is preliminary data.</text>
</comment>
<dbReference type="Proteomes" id="UP000807306">
    <property type="component" value="Unassembled WGS sequence"/>
</dbReference>
<evidence type="ECO:0000313" key="2">
    <source>
        <dbReference type="Proteomes" id="UP000807306"/>
    </source>
</evidence>
<dbReference type="OrthoDB" id="3365698at2759"/>
<reference evidence="1" key="1">
    <citation type="submission" date="2020-11" db="EMBL/GenBank/DDBJ databases">
        <authorList>
            <consortium name="DOE Joint Genome Institute"/>
            <person name="Ahrendt S."/>
            <person name="Riley R."/>
            <person name="Andreopoulos W."/>
            <person name="Labutti K."/>
            <person name="Pangilinan J."/>
            <person name="Ruiz-Duenas F.J."/>
            <person name="Barrasa J.M."/>
            <person name="Sanchez-Garcia M."/>
            <person name="Camarero S."/>
            <person name="Miyauchi S."/>
            <person name="Serrano A."/>
            <person name="Linde D."/>
            <person name="Babiker R."/>
            <person name="Drula E."/>
            <person name="Ayuso-Fernandez I."/>
            <person name="Pacheco R."/>
            <person name="Padilla G."/>
            <person name="Ferreira P."/>
            <person name="Barriuso J."/>
            <person name="Kellner H."/>
            <person name="Castanera R."/>
            <person name="Alfaro M."/>
            <person name="Ramirez L."/>
            <person name="Pisabarro A.G."/>
            <person name="Kuo A."/>
            <person name="Tritt A."/>
            <person name="Lipzen A."/>
            <person name="He G."/>
            <person name="Yan M."/>
            <person name="Ng V."/>
            <person name="Cullen D."/>
            <person name="Martin F."/>
            <person name="Rosso M.-N."/>
            <person name="Henrissat B."/>
            <person name="Hibbett D."/>
            <person name="Martinez A.T."/>
            <person name="Grigoriev I.V."/>
        </authorList>
    </citation>
    <scope>NUCLEOTIDE SEQUENCE</scope>
    <source>
        <strain evidence="1">CBS 506.95</strain>
    </source>
</reference>
<keyword evidence="2" id="KW-1185">Reference proteome</keyword>
<proteinExistence type="predicted"/>
<accession>A0A9P6EFU1</accession>